<evidence type="ECO:0000313" key="2">
    <source>
        <dbReference type="EMBL" id="PWJ41782.1"/>
    </source>
</evidence>
<sequence length="268" mass="29559">MNFKKVYITLLLTLFSISLIHAQQNEQDELAQKLQNPLASIIALPIQQNIGLNKPGHEGASYTMSFQPIIGTEFEKFNLVHRAVWGMSHLPSSTEGRGSQFGVTDLNYSFFFSPKKKLGNLAWGIGPSIDIPTASHSAMGTEKWSAGASAVFVYQTKRWTFDMIFRQTASFAGNSDRHDVNAFVGQTLIAYGLGKGWVVNTFPTITANWNAESGEKWTVPVGGGINKLVFLGGKLPLNLGLQYYHNVVKPNHAANGELRFQTTFVFAK</sequence>
<evidence type="ECO:0000256" key="1">
    <source>
        <dbReference type="SAM" id="SignalP"/>
    </source>
</evidence>
<dbReference type="AlphaFoldDB" id="A0A315Z914"/>
<feature type="signal peptide" evidence="1">
    <location>
        <begin position="1"/>
        <end position="22"/>
    </location>
</feature>
<dbReference type="EMBL" id="QGDO01000003">
    <property type="protein sequence ID" value="PWJ41782.1"/>
    <property type="molecule type" value="Genomic_DNA"/>
</dbReference>
<evidence type="ECO:0008006" key="4">
    <source>
        <dbReference type="Google" id="ProtNLM"/>
    </source>
</evidence>
<reference evidence="2 3" key="1">
    <citation type="submission" date="2018-03" db="EMBL/GenBank/DDBJ databases">
        <title>Genomic Encyclopedia of Archaeal and Bacterial Type Strains, Phase II (KMG-II): from individual species to whole genera.</title>
        <authorList>
            <person name="Goeker M."/>
        </authorList>
    </citation>
    <scope>NUCLEOTIDE SEQUENCE [LARGE SCALE GENOMIC DNA]</scope>
    <source>
        <strain evidence="2 3">DSM 28229</strain>
    </source>
</reference>
<dbReference type="RefSeq" id="WP_109618105.1">
    <property type="nucleotide sequence ID" value="NZ_QGDO01000003.1"/>
</dbReference>
<proteinExistence type="predicted"/>
<organism evidence="2 3">
    <name type="scientific">Sediminitomix flava</name>
    <dbReference type="NCBI Taxonomy" id="379075"/>
    <lineage>
        <taxon>Bacteria</taxon>
        <taxon>Pseudomonadati</taxon>
        <taxon>Bacteroidota</taxon>
        <taxon>Cytophagia</taxon>
        <taxon>Cytophagales</taxon>
        <taxon>Flammeovirgaceae</taxon>
        <taxon>Sediminitomix</taxon>
    </lineage>
</organism>
<keyword evidence="1" id="KW-0732">Signal</keyword>
<keyword evidence="3" id="KW-1185">Reference proteome</keyword>
<protein>
    <recommendedName>
        <fullName evidence="4">Outer membrane beta-barrel porin/alpha-amylase</fullName>
    </recommendedName>
</protein>
<gene>
    <name evidence="2" type="ORF">BC781_10332</name>
</gene>
<feature type="chain" id="PRO_5016414597" description="Outer membrane beta-barrel porin/alpha-amylase" evidence="1">
    <location>
        <begin position="23"/>
        <end position="268"/>
    </location>
</feature>
<comment type="caution">
    <text evidence="2">The sequence shown here is derived from an EMBL/GenBank/DDBJ whole genome shotgun (WGS) entry which is preliminary data.</text>
</comment>
<dbReference type="OrthoDB" id="9809066at2"/>
<dbReference type="Proteomes" id="UP000245535">
    <property type="component" value="Unassembled WGS sequence"/>
</dbReference>
<name>A0A315Z914_SEDFL</name>
<accession>A0A315Z914</accession>
<evidence type="ECO:0000313" key="3">
    <source>
        <dbReference type="Proteomes" id="UP000245535"/>
    </source>
</evidence>